<dbReference type="InterPro" id="IPR038584">
    <property type="entry name" value="Ribosomal_bL33_sf"/>
</dbReference>
<reference evidence="5 6" key="1">
    <citation type="journal article" date="2004" name="Nature">
        <title>Genome sequence of the ultrasmall unicellular red alga Cyanidioschyzon merolae 10D.</title>
        <authorList>
            <person name="Matsuzaki M."/>
            <person name="Misumi O."/>
            <person name="Shin-i T."/>
            <person name="Maruyama S."/>
            <person name="Takahara M."/>
            <person name="Miyagishima S."/>
            <person name="Mori T."/>
            <person name="Nishida K."/>
            <person name="Yagisawa F."/>
            <person name="Nishida K."/>
            <person name="Yoshida Y."/>
            <person name="Nishimura Y."/>
            <person name="Nakao S."/>
            <person name="Kobayashi T."/>
            <person name="Momoyama Y."/>
            <person name="Higashiyama T."/>
            <person name="Minoda A."/>
            <person name="Sano M."/>
            <person name="Nomoto H."/>
            <person name="Oishi K."/>
            <person name="Hayashi H."/>
            <person name="Ohta F."/>
            <person name="Nishizaka S."/>
            <person name="Haga S."/>
            <person name="Miura S."/>
            <person name="Morishita T."/>
            <person name="Kabeya Y."/>
            <person name="Terasawa K."/>
            <person name="Suzuki Y."/>
            <person name="Ishii Y."/>
            <person name="Asakawa S."/>
            <person name="Takano H."/>
            <person name="Ohta N."/>
            <person name="Kuroiwa H."/>
            <person name="Tanaka K."/>
            <person name="Shimizu N."/>
            <person name="Sugano S."/>
            <person name="Sato N."/>
            <person name="Nozaki H."/>
            <person name="Ogasawara N."/>
            <person name="Kohara Y."/>
            <person name="Kuroiwa T."/>
        </authorList>
    </citation>
    <scope>NUCLEOTIDE SEQUENCE [LARGE SCALE GENOMIC DNA]</scope>
    <source>
        <strain evidence="5 6">10D</strain>
    </source>
</reference>
<protein>
    <recommendedName>
        <fullName evidence="4">Large ribosomal subunit protein bL33c</fullName>
    </recommendedName>
</protein>
<keyword evidence="2 5" id="KW-0689">Ribosomal protein</keyword>
<dbReference type="PANTHER" id="PTHR15238:SF1">
    <property type="entry name" value="LARGE RIBOSOMAL SUBUNIT PROTEIN BL33M"/>
    <property type="match status" value="1"/>
</dbReference>
<proteinExistence type="inferred from homology"/>
<dbReference type="Pfam" id="PF00471">
    <property type="entry name" value="Ribosomal_L33"/>
    <property type="match status" value="1"/>
</dbReference>
<dbReference type="InterPro" id="IPR018264">
    <property type="entry name" value="Ribosomal_bL33_CS"/>
</dbReference>
<dbReference type="HAMAP" id="MF_00294">
    <property type="entry name" value="Ribosomal_bL33"/>
    <property type="match status" value="1"/>
</dbReference>
<evidence type="ECO:0000313" key="6">
    <source>
        <dbReference type="Proteomes" id="UP000007014"/>
    </source>
</evidence>
<dbReference type="RefSeq" id="XP_005534913.1">
    <property type="nucleotide sequence ID" value="XM_005534856.1"/>
</dbReference>
<dbReference type="InterPro" id="IPR011332">
    <property type="entry name" value="Ribosomal_zn-bd"/>
</dbReference>
<dbReference type="GeneID" id="16994087"/>
<dbReference type="Gene3D" id="2.20.28.120">
    <property type="entry name" value="Ribosomal protein L33"/>
    <property type="match status" value="1"/>
</dbReference>
<dbReference type="NCBIfam" id="TIGR01023">
    <property type="entry name" value="rpmG_bact"/>
    <property type="match status" value="1"/>
</dbReference>
<dbReference type="GO" id="GO:0005737">
    <property type="term" value="C:cytoplasm"/>
    <property type="evidence" value="ECO:0007669"/>
    <property type="project" value="UniProtKB-ARBA"/>
</dbReference>
<dbReference type="OrthoDB" id="275534at2759"/>
<dbReference type="Proteomes" id="UP000007014">
    <property type="component" value="Chromosome 10"/>
</dbReference>
<evidence type="ECO:0000256" key="2">
    <source>
        <dbReference type="ARBA" id="ARBA00022980"/>
    </source>
</evidence>
<dbReference type="GO" id="GO:0006412">
    <property type="term" value="P:translation"/>
    <property type="evidence" value="ECO:0007669"/>
    <property type="project" value="InterPro"/>
</dbReference>
<evidence type="ECO:0000256" key="3">
    <source>
        <dbReference type="ARBA" id="ARBA00023274"/>
    </source>
</evidence>
<accession>M1URR8</accession>
<dbReference type="AlphaFoldDB" id="M1URR8"/>
<dbReference type="GO" id="GO:0015934">
    <property type="term" value="C:large ribosomal subunit"/>
    <property type="evidence" value="ECO:0007669"/>
    <property type="project" value="TreeGrafter"/>
</dbReference>
<gene>
    <name evidence="5" type="ORF">CYME_CMJ183C</name>
</gene>
<comment type="similarity">
    <text evidence="1">Belongs to the bacterial ribosomal protein bL33 family.</text>
</comment>
<keyword evidence="6" id="KW-1185">Reference proteome</keyword>
<dbReference type="STRING" id="280699.M1URR8"/>
<dbReference type="GO" id="GO:0003735">
    <property type="term" value="F:structural constituent of ribosome"/>
    <property type="evidence" value="ECO:0007669"/>
    <property type="project" value="InterPro"/>
</dbReference>
<dbReference type="PROSITE" id="PS00582">
    <property type="entry name" value="RIBOSOMAL_L33"/>
    <property type="match status" value="1"/>
</dbReference>
<dbReference type="PANTHER" id="PTHR15238">
    <property type="entry name" value="54S RIBOSOMAL PROTEIN L39, MITOCHONDRIAL"/>
    <property type="match status" value="1"/>
</dbReference>
<dbReference type="EMBL" id="AP006492">
    <property type="protein sequence ID" value="BAM80306.1"/>
    <property type="molecule type" value="Genomic_DNA"/>
</dbReference>
<organism evidence="5 6">
    <name type="scientific">Cyanidioschyzon merolae (strain NIES-3377 / 10D)</name>
    <name type="common">Unicellular red alga</name>
    <dbReference type="NCBI Taxonomy" id="280699"/>
    <lineage>
        <taxon>Eukaryota</taxon>
        <taxon>Rhodophyta</taxon>
        <taxon>Bangiophyceae</taxon>
        <taxon>Cyanidiales</taxon>
        <taxon>Cyanidiaceae</taxon>
        <taxon>Cyanidioschyzon</taxon>
    </lineage>
</organism>
<name>M1URR8_CYAM1</name>
<dbReference type="InterPro" id="IPR001705">
    <property type="entry name" value="Ribosomal_bL33"/>
</dbReference>
<reference evidence="5 6" key="2">
    <citation type="journal article" date="2007" name="BMC Biol.">
        <title>A 100%-complete sequence reveals unusually simple genomic features in the hot-spring red alga Cyanidioschyzon merolae.</title>
        <authorList>
            <person name="Nozaki H."/>
            <person name="Takano H."/>
            <person name="Misumi O."/>
            <person name="Terasawa K."/>
            <person name="Matsuzaki M."/>
            <person name="Maruyama S."/>
            <person name="Nishida K."/>
            <person name="Yagisawa F."/>
            <person name="Yoshida Y."/>
            <person name="Fujiwara T."/>
            <person name="Takio S."/>
            <person name="Tamura K."/>
            <person name="Chung S.J."/>
            <person name="Nakamura S."/>
            <person name="Kuroiwa H."/>
            <person name="Tanaka K."/>
            <person name="Sato N."/>
            <person name="Kuroiwa T."/>
        </authorList>
    </citation>
    <scope>NUCLEOTIDE SEQUENCE [LARGE SCALE GENOMIC DNA]</scope>
    <source>
        <strain evidence="5 6">10D</strain>
    </source>
</reference>
<evidence type="ECO:0000256" key="4">
    <source>
        <dbReference type="ARBA" id="ARBA00035276"/>
    </source>
</evidence>
<dbReference type="KEGG" id="cme:CYME_CMJ183C"/>
<evidence type="ECO:0000313" key="5">
    <source>
        <dbReference type="EMBL" id="BAM80306.1"/>
    </source>
</evidence>
<dbReference type="Gramene" id="CMJ183CT">
    <property type="protein sequence ID" value="CMJ183CT"/>
    <property type="gene ID" value="CMJ183C"/>
</dbReference>
<evidence type="ECO:0000256" key="1">
    <source>
        <dbReference type="ARBA" id="ARBA00007596"/>
    </source>
</evidence>
<sequence length="57" mass="6356">MAGAKGKSVLIKLVSAAGTGYFYVTRKNPRNVPYKLSVIKYDPRVGRHVVFKEGKMK</sequence>
<dbReference type="SUPFAM" id="SSF57829">
    <property type="entry name" value="Zn-binding ribosomal proteins"/>
    <property type="match status" value="1"/>
</dbReference>
<dbReference type="OMA" id="RMTLRKY"/>
<dbReference type="NCBIfam" id="NF001860">
    <property type="entry name" value="PRK00595.1"/>
    <property type="match status" value="1"/>
</dbReference>
<dbReference type="FunFam" id="2.20.28.120:FF:000006">
    <property type="entry name" value="50S ribosomal protein L33"/>
    <property type="match status" value="1"/>
</dbReference>
<keyword evidence="3" id="KW-0687">Ribonucleoprotein</keyword>
<dbReference type="eggNOG" id="KOG3505">
    <property type="taxonomic scope" value="Eukaryota"/>
</dbReference>
<dbReference type="HOGENOM" id="CLU_190949_1_1_1"/>